<dbReference type="EMBL" id="MK318971">
    <property type="protein sequence ID" value="QCL09610.1"/>
    <property type="molecule type" value="Genomic_DNA"/>
</dbReference>
<sequence>MFLRVIGGCPEFAMFLDNPIQLTGDPQAGQRSIGDDVQAFSGAIVDDR</sequence>
<accession>A0A7S5DRV0</accession>
<name>A0A7S5DRV0_RHIRH</name>
<organism evidence="1">
    <name type="scientific">Rhizobium rhizogenes</name>
    <name type="common">Agrobacterium rhizogenes</name>
    <dbReference type="NCBI Taxonomy" id="359"/>
    <lineage>
        <taxon>Bacteria</taxon>
        <taxon>Pseudomonadati</taxon>
        <taxon>Pseudomonadota</taxon>
        <taxon>Alphaproteobacteria</taxon>
        <taxon>Hyphomicrobiales</taxon>
        <taxon>Rhizobiaceae</taxon>
        <taxon>Rhizobium/Agrobacterium group</taxon>
        <taxon>Rhizobium</taxon>
    </lineage>
</organism>
<gene>
    <name evidence="1" type="ORF">pC5.8a_118</name>
</gene>
<protein>
    <submittedName>
        <fullName evidence="1">Uncharacterized protein</fullName>
    </submittedName>
</protein>
<dbReference type="AlphaFoldDB" id="A0A7S5DRV0"/>
<reference evidence="1" key="1">
    <citation type="submission" date="2018-12" db="EMBL/GenBank/DDBJ databases">
        <title>Three Rhizobium rhizogenes strains isolated from the same crown gall tumor carry diverse plasmids.</title>
        <authorList>
            <person name="Pulawska J."/>
            <person name="Kuzmanovic N."/>
        </authorList>
    </citation>
    <scope>NUCLEOTIDE SEQUENCE</scope>
    <source>
        <strain evidence="1">Colt5.8</strain>
        <plasmid evidence="1">pColt5.8a</plasmid>
    </source>
</reference>
<geneLocation type="plasmid" evidence="1">
    <name>pColt5.8a</name>
</geneLocation>
<keyword evidence="1" id="KW-0614">Plasmid</keyword>
<evidence type="ECO:0000313" key="1">
    <source>
        <dbReference type="EMBL" id="QCL09610.1"/>
    </source>
</evidence>
<proteinExistence type="predicted"/>